<organism evidence="1 2">
    <name type="scientific">Plakobranchus ocellatus</name>
    <dbReference type="NCBI Taxonomy" id="259542"/>
    <lineage>
        <taxon>Eukaryota</taxon>
        <taxon>Metazoa</taxon>
        <taxon>Spiralia</taxon>
        <taxon>Lophotrochozoa</taxon>
        <taxon>Mollusca</taxon>
        <taxon>Gastropoda</taxon>
        <taxon>Heterobranchia</taxon>
        <taxon>Euthyneura</taxon>
        <taxon>Panpulmonata</taxon>
        <taxon>Sacoglossa</taxon>
        <taxon>Placobranchoidea</taxon>
        <taxon>Plakobranchidae</taxon>
        <taxon>Plakobranchus</taxon>
    </lineage>
</organism>
<dbReference type="EMBL" id="BLXT01007237">
    <property type="protein sequence ID" value="GFO37487.1"/>
    <property type="molecule type" value="Genomic_DNA"/>
</dbReference>
<name>A0AAV4CZW6_9GAST</name>
<evidence type="ECO:0000313" key="2">
    <source>
        <dbReference type="Proteomes" id="UP000735302"/>
    </source>
</evidence>
<accession>A0AAV4CZW6</accession>
<keyword evidence="2" id="KW-1185">Reference proteome</keyword>
<gene>
    <name evidence="1" type="ORF">PoB_006399200</name>
</gene>
<reference evidence="1 2" key="1">
    <citation type="journal article" date="2021" name="Elife">
        <title>Chloroplast acquisition without the gene transfer in kleptoplastic sea slugs, Plakobranchus ocellatus.</title>
        <authorList>
            <person name="Maeda T."/>
            <person name="Takahashi S."/>
            <person name="Yoshida T."/>
            <person name="Shimamura S."/>
            <person name="Takaki Y."/>
            <person name="Nagai Y."/>
            <person name="Toyoda A."/>
            <person name="Suzuki Y."/>
            <person name="Arimoto A."/>
            <person name="Ishii H."/>
            <person name="Satoh N."/>
            <person name="Nishiyama T."/>
            <person name="Hasebe M."/>
            <person name="Maruyama T."/>
            <person name="Minagawa J."/>
            <person name="Obokata J."/>
            <person name="Shigenobu S."/>
        </authorList>
    </citation>
    <scope>NUCLEOTIDE SEQUENCE [LARGE SCALE GENOMIC DNA]</scope>
</reference>
<dbReference type="Proteomes" id="UP000735302">
    <property type="component" value="Unassembled WGS sequence"/>
</dbReference>
<evidence type="ECO:0000313" key="1">
    <source>
        <dbReference type="EMBL" id="GFO37487.1"/>
    </source>
</evidence>
<protein>
    <submittedName>
        <fullName evidence="1">Uncharacterized protein</fullName>
    </submittedName>
</protein>
<sequence>MVQGIANHLGICKDLSVTGSRLNPPLKPWLKEDIFNNFVVNGPHAVRLSLLQSQHTLTITRTNIGCPLAPACKNSMPVTSDDPVQICHSVSWPDSLPLSGSDEIVVIDTRGRMSRQGQGKRNFKETVIC</sequence>
<dbReference type="AlphaFoldDB" id="A0AAV4CZW6"/>
<comment type="caution">
    <text evidence="1">The sequence shown here is derived from an EMBL/GenBank/DDBJ whole genome shotgun (WGS) entry which is preliminary data.</text>
</comment>
<proteinExistence type="predicted"/>